<proteinExistence type="predicted"/>
<dbReference type="SMART" id="SM00332">
    <property type="entry name" value="PP2Cc"/>
    <property type="match status" value="1"/>
</dbReference>
<evidence type="ECO:0000313" key="3">
    <source>
        <dbReference type="EMBL" id="GAA4542672.1"/>
    </source>
</evidence>
<dbReference type="PROSITE" id="PS51746">
    <property type="entry name" value="PPM_2"/>
    <property type="match status" value="1"/>
</dbReference>
<evidence type="ECO:0000256" key="1">
    <source>
        <dbReference type="SAM" id="MobiDB-lite"/>
    </source>
</evidence>
<evidence type="ECO:0000259" key="2">
    <source>
        <dbReference type="PROSITE" id="PS51746"/>
    </source>
</evidence>
<organism evidence="3 4">
    <name type="scientific">Pseudonocardia xishanensis</name>
    <dbReference type="NCBI Taxonomy" id="630995"/>
    <lineage>
        <taxon>Bacteria</taxon>
        <taxon>Bacillati</taxon>
        <taxon>Actinomycetota</taxon>
        <taxon>Actinomycetes</taxon>
        <taxon>Pseudonocardiales</taxon>
        <taxon>Pseudonocardiaceae</taxon>
        <taxon>Pseudonocardia</taxon>
    </lineage>
</organism>
<dbReference type="Proteomes" id="UP001501598">
    <property type="component" value="Unassembled WGS sequence"/>
</dbReference>
<keyword evidence="4" id="KW-1185">Reference proteome</keyword>
<reference evidence="4" key="1">
    <citation type="journal article" date="2019" name="Int. J. Syst. Evol. Microbiol.">
        <title>The Global Catalogue of Microorganisms (GCM) 10K type strain sequencing project: providing services to taxonomists for standard genome sequencing and annotation.</title>
        <authorList>
            <consortium name="The Broad Institute Genomics Platform"/>
            <consortium name="The Broad Institute Genome Sequencing Center for Infectious Disease"/>
            <person name="Wu L."/>
            <person name="Ma J."/>
        </authorList>
    </citation>
    <scope>NUCLEOTIDE SEQUENCE [LARGE SCALE GENOMIC DNA]</scope>
    <source>
        <strain evidence="4">JCM 17906</strain>
    </source>
</reference>
<protein>
    <recommendedName>
        <fullName evidence="2">PPM-type phosphatase domain-containing protein</fullName>
    </recommendedName>
</protein>
<evidence type="ECO:0000313" key="4">
    <source>
        <dbReference type="Proteomes" id="UP001501598"/>
    </source>
</evidence>
<sequence>MSITDQLPRPAAEPSDGSFAEGRVERTLVGAGRPTGRGLAGSASVRGLRRVAADATAVCGSAAAVADGIGDSAGAARAARIAADVAAGAAGRIGPRAAVLVARDAVLGSPDAADTVLVVTAEEPDGDRAVAWVGDCRAYLVTARGVALLSHDHTAAQAFRDAGLDPAPQWEHLVTTTVAHAEAESIGHARVPGAGTLVLVSDGVHRSVEPETLAFLVRRGPTPAAAARALVEAALTAGGTDNATATVLPPP</sequence>
<dbReference type="InterPro" id="IPR001932">
    <property type="entry name" value="PPM-type_phosphatase-like_dom"/>
</dbReference>
<dbReference type="EMBL" id="BAABGT010000025">
    <property type="protein sequence ID" value="GAA4542672.1"/>
    <property type="molecule type" value="Genomic_DNA"/>
</dbReference>
<name>A0ABP8RM72_9PSEU</name>
<accession>A0ABP8RM72</accession>
<feature type="domain" description="PPM-type phosphatase" evidence="2">
    <location>
        <begin position="39"/>
        <end position="250"/>
    </location>
</feature>
<feature type="region of interest" description="Disordered" evidence="1">
    <location>
        <begin position="1"/>
        <end position="20"/>
    </location>
</feature>
<dbReference type="RefSeq" id="WP_345414707.1">
    <property type="nucleotide sequence ID" value="NZ_BAABGT010000025.1"/>
</dbReference>
<dbReference type="Gene3D" id="3.60.40.10">
    <property type="entry name" value="PPM-type phosphatase domain"/>
    <property type="match status" value="1"/>
</dbReference>
<dbReference type="InterPro" id="IPR036457">
    <property type="entry name" value="PPM-type-like_dom_sf"/>
</dbReference>
<dbReference type="SUPFAM" id="SSF81606">
    <property type="entry name" value="PP2C-like"/>
    <property type="match status" value="1"/>
</dbReference>
<gene>
    <name evidence="3" type="ORF">GCM10023175_18370</name>
</gene>
<comment type="caution">
    <text evidence="3">The sequence shown here is derived from an EMBL/GenBank/DDBJ whole genome shotgun (WGS) entry which is preliminary data.</text>
</comment>